<dbReference type="RefSeq" id="WP_146503173.1">
    <property type="nucleotide sequence ID" value="NZ_SJPG01000001.1"/>
</dbReference>
<feature type="compositionally biased region" description="Polar residues" evidence="2">
    <location>
        <begin position="1042"/>
        <end position="1064"/>
    </location>
</feature>
<feature type="transmembrane region" description="Helical" evidence="3">
    <location>
        <begin position="35"/>
        <end position="56"/>
    </location>
</feature>
<feature type="compositionally biased region" description="Basic and acidic residues" evidence="2">
    <location>
        <begin position="539"/>
        <end position="561"/>
    </location>
</feature>
<sequence length="1276" mass="139890">MASTEELTQPKYVDFAEYILFQVRRTQALIRQTDLMLLVASAVCGVMVTILAFVLLDHWLFAQGLPQIVRWLGWACLCGCIGGALYYFLRIVNGKEITSLYAARTLEKSDQGFANNLMTLVDLDYHGRSTPQSIRDSLERRAALTLNDLDVEHSLDRSGLQTRLYVLLATTVILFGYSFLSPKSTVDSIWRLLFPWTEVAAPTQTKILNVQPGSVEITSGTHVEVSAYLEGYIPEQVWLEYSTADRRIVDERIELHETGEGLGKYTGLIAGENGRGVDQTTTYSLHAGDGHSSTYTLSVRPAPHAAIDSVIITPPAYTQRQAYRQPGGAIDGLEGSEVTLQAQTNIAIAKAWIQLYQSEDPTDRGGQLPLTISDNTKINGQWPLRIQDDGTYPRFYSIECETADGSRDSNPPLHAILIRPDERPEVKLIDPKTDLSRPINVSVPLLIEAYDPDFLLSGLSVQVEKQGQIISSELIDATGQQAIRTKHVLELERLPVVPGETIAFWIEARDNRLPHPNRRQTPKLRIQITDAIDPAQAEQQEKQEEQRQEEMQQDRPARENPENQPEPEQEMTEDQPEQPSTENTEPGEDENQQDGGTENSPNKKPGADQTNDSEKNSEKNGEKSDKPGKADENKKDGAADQEPKFSPDGDEDDLVLEKMIERMQEEQKKNKDNPSNPDNKPGDNPDPNQPKPEQPNPDSAEQKPDPNSTQPPSEKMPPEQDPAKNTPPENNTPSDQNSPQSEKSPNEDSMKEPGEETNPDSKSPEIPEKNKPAENNPMPDPGNESEDMKPDQNSSEKDPNAPADAQKPTSENMKEGPAEQETPADGNQSPSSEKPDDSSAESKKPADGTEPPNAEKTPAKEPGKGESKPGKGNEQGPTERENNPEMKPPQSENPQTTPSDQKPNSSDKESSSSKPDQNSPSQKGDPNSKPDGSKPGDPSEKPNGDKPKPGSEKSPNDSGKKPESKPPGEESMKPSDKPADPDAKTKEETDPKSPDGKPGGESAKPNSEEKPKNPPGEKPPVNPEDMQKPDGSDKPEGDKPENSQNQKPGDNKQGPSEKSPQDSKSPPGKGKAGEGEGEGKEGQSDKPGKGKKGDKPGKPSQQSGPADGSQPSTPQEGGKANGGDMKGEPKNSPQPGNADGSPDNSTENEYTLEDRRKAAELVLDKIEDDLKRGEVDEELLEELNWSKDNLKQFQERLADYLRNQNETAAEPDLKQKQFNEMLRNMQLQGERKTREGAAGGREGLDEFAPTLAPAPPEYRELEEAFRRSLSESNGAK</sequence>
<keyword evidence="1" id="KW-0175">Coiled coil</keyword>
<feature type="compositionally biased region" description="Acidic residues" evidence="2">
    <location>
        <begin position="565"/>
        <end position="576"/>
    </location>
</feature>
<keyword evidence="3" id="KW-0472">Membrane</keyword>
<accession>A0A5C5XEC4</accession>
<feature type="compositionally biased region" description="Basic and acidic residues" evidence="2">
    <location>
        <begin position="1257"/>
        <end position="1269"/>
    </location>
</feature>
<protein>
    <submittedName>
        <fullName evidence="4">Uncharacterized protein</fullName>
    </submittedName>
</protein>
<feature type="compositionally biased region" description="Basic and acidic residues" evidence="2">
    <location>
        <begin position="786"/>
        <end position="799"/>
    </location>
</feature>
<feature type="transmembrane region" description="Helical" evidence="3">
    <location>
        <begin position="164"/>
        <end position="180"/>
    </location>
</feature>
<gene>
    <name evidence="4" type="ORF">Pan54_18790</name>
</gene>
<feature type="compositionally biased region" description="Polar residues" evidence="2">
    <location>
        <begin position="727"/>
        <end position="743"/>
    </location>
</feature>
<feature type="compositionally biased region" description="Basic and acidic residues" evidence="2">
    <location>
        <begin position="655"/>
        <end position="672"/>
    </location>
</feature>
<dbReference type="EMBL" id="SJPG01000001">
    <property type="protein sequence ID" value="TWT61144.1"/>
    <property type="molecule type" value="Genomic_DNA"/>
</dbReference>
<feature type="region of interest" description="Disordered" evidence="2">
    <location>
        <begin position="1229"/>
        <end position="1276"/>
    </location>
</feature>
<feature type="compositionally biased region" description="Polar residues" evidence="2">
    <location>
        <begin position="593"/>
        <end position="602"/>
    </location>
</feature>
<feature type="compositionally biased region" description="Polar residues" evidence="2">
    <location>
        <begin position="890"/>
        <end position="904"/>
    </location>
</feature>
<organism evidence="4 5">
    <name type="scientific">Rubinisphaera italica</name>
    <dbReference type="NCBI Taxonomy" id="2527969"/>
    <lineage>
        <taxon>Bacteria</taxon>
        <taxon>Pseudomonadati</taxon>
        <taxon>Planctomycetota</taxon>
        <taxon>Planctomycetia</taxon>
        <taxon>Planctomycetales</taxon>
        <taxon>Planctomycetaceae</taxon>
        <taxon>Rubinisphaera</taxon>
    </lineage>
</organism>
<evidence type="ECO:0000256" key="2">
    <source>
        <dbReference type="SAM" id="MobiDB-lite"/>
    </source>
</evidence>
<feature type="region of interest" description="Disordered" evidence="2">
    <location>
        <begin position="535"/>
        <end position="1155"/>
    </location>
</feature>
<evidence type="ECO:0000256" key="1">
    <source>
        <dbReference type="SAM" id="Coils"/>
    </source>
</evidence>
<evidence type="ECO:0000313" key="4">
    <source>
        <dbReference type="EMBL" id="TWT61144.1"/>
    </source>
</evidence>
<comment type="caution">
    <text evidence="4">The sequence shown here is derived from an EMBL/GenBank/DDBJ whole genome shotgun (WGS) entry which is preliminary data.</text>
</comment>
<feature type="compositionally biased region" description="Basic and acidic residues" evidence="2">
    <location>
        <begin position="926"/>
        <end position="995"/>
    </location>
</feature>
<dbReference type="AlphaFoldDB" id="A0A5C5XEC4"/>
<evidence type="ECO:0000256" key="3">
    <source>
        <dbReference type="SAM" id="Phobius"/>
    </source>
</evidence>
<dbReference type="OrthoDB" id="257350at2"/>
<feature type="compositionally biased region" description="Basic and acidic residues" evidence="2">
    <location>
        <begin position="1071"/>
        <end position="1097"/>
    </location>
</feature>
<feature type="compositionally biased region" description="Basic and acidic residues" evidence="2">
    <location>
        <begin position="762"/>
        <end position="772"/>
    </location>
</feature>
<feature type="compositionally biased region" description="Basic and acidic residues" evidence="2">
    <location>
        <begin position="857"/>
        <end position="884"/>
    </location>
</feature>
<keyword evidence="3" id="KW-0812">Transmembrane</keyword>
<feature type="transmembrane region" description="Helical" evidence="3">
    <location>
        <begin position="68"/>
        <end position="89"/>
    </location>
</feature>
<feature type="compositionally biased region" description="Basic and acidic residues" evidence="2">
    <location>
        <begin position="612"/>
        <end position="647"/>
    </location>
</feature>
<feature type="coiled-coil region" evidence="1">
    <location>
        <begin position="1163"/>
        <end position="1210"/>
    </location>
</feature>
<keyword evidence="5" id="KW-1185">Reference proteome</keyword>
<reference evidence="4 5" key="1">
    <citation type="submission" date="2019-02" db="EMBL/GenBank/DDBJ databases">
        <title>Deep-cultivation of Planctomycetes and their phenomic and genomic characterization uncovers novel biology.</title>
        <authorList>
            <person name="Wiegand S."/>
            <person name="Jogler M."/>
            <person name="Boedeker C."/>
            <person name="Pinto D."/>
            <person name="Vollmers J."/>
            <person name="Rivas-Marin E."/>
            <person name="Kohn T."/>
            <person name="Peeters S.H."/>
            <person name="Heuer A."/>
            <person name="Rast P."/>
            <person name="Oberbeckmann S."/>
            <person name="Bunk B."/>
            <person name="Jeske O."/>
            <person name="Meyerdierks A."/>
            <person name="Storesund J.E."/>
            <person name="Kallscheuer N."/>
            <person name="Luecker S."/>
            <person name="Lage O.M."/>
            <person name="Pohl T."/>
            <person name="Merkel B.J."/>
            <person name="Hornburger P."/>
            <person name="Mueller R.-W."/>
            <person name="Bruemmer F."/>
            <person name="Labrenz M."/>
            <person name="Spormann A.M."/>
            <person name="Op Den Camp H."/>
            <person name="Overmann J."/>
            <person name="Amann R."/>
            <person name="Jetten M.S.M."/>
            <person name="Mascher T."/>
            <person name="Medema M.H."/>
            <person name="Devos D.P."/>
            <person name="Kaster A.-K."/>
            <person name="Ovreas L."/>
            <person name="Rohde M."/>
            <person name="Galperin M.Y."/>
            <person name="Jogler C."/>
        </authorList>
    </citation>
    <scope>NUCLEOTIDE SEQUENCE [LARGE SCALE GENOMIC DNA]</scope>
    <source>
        <strain evidence="4 5">Pan54</strain>
    </source>
</reference>
<feature type="compositionally biased region" description="Low complexity" evidence="2">
    <location>
        <begin position="912"/>
        <end position="923"/>
    </location>
</feature>
<name>A0A5C5XEC4_9PLAN</name>
<feature type="compositionally biased region" description="Basic and acidic residues" evidence="2">
    <location>
        <begin position="1025"/>
        <end position="1041"/>
    </location>
</feature>
<feature type="compositionally biased region" description="Basic and acidic residues" evidence="2">
    <location>
        <begin position="744"/>
        <end position="754"/>
    </location>
</feature>
<feature type="compositionally biased region" description="Basic and acidic residues" evidence="2">
    <location>
        <begin position="833"/>
        <end position="847"/>
    </location>
</feature>
<evidence type="ECO:0000313" key="5">
    <source>
        <dbReference type="Proteomes" id="UP000316095"/>
    </source>
</evidence>
<feature type="compositionally biased region" description="Pro residues" evidence="2">
    <location>
        <begin position="1013"/>
        <end position="1022"/>
    </location>
</feature>
<proteinExistence type="predicted"/>
<keyword evidence="3" id="KW-1133">Transmembrane helix</keyword>
<dbReference type="Proteomes" id="UP000316095">
    <property type="component" value="Unassembled WGS sequence"/>
</dbReference>